<evidence type="ECO:0000256" key="7">
    <source>
        <dbReference type="ARBA" id="ARBA00022989"/>
    </source>
</evidence>
<evidence type="ECO:0000256" key="5">
    <source>
        <dbReference type="ARBA" id="ARBA00022519"/>
    </source>
</evidence>
<dbReference type="EMBL" id="MCRM02000001">
    <property type="protein sequence ID" value="PNV76748.1"/>
    <property type="molecule type" value="Genomic_DNA"/>
</dbReference>
<keyword evidence="3 10" id="KW-0813">Transport</keyword>
<dbReference type="RefSeq" id="WP_010410128.1">
    <property type="nucleotide sequence ID" value="NZ_MCRM02000001.1"/>
</dbReference>
<dbReference type="InterPro" id="IPR035906">
    <property type="entry name" value="MetI-like_sf"/>
</dbReference>
<proteinExistence type="inferred from homology"/>
<feature type="transmembrane region" description="Helical" evidence="10">
    <location>
        <begin position="43"/>
        <end position="64"/>
    </location>
</feature>
<dbReference type="Pfam" id="PF00528">
    <property type="entry name" value="BPD_transp_1"/>
    <property type="match status" value="1"/>
</dbReference>
<evidence type="ECO:0000256" key="6">
    <source>
        <dbReference type="ARBA" id="ARBA00022692"/>
    </source>
</evidence>
<evidence type="ECO:0000256" key="3">
    <source>
        <dbReference type="ARBA" id="ARBA00022448"/>
    </source>
</evidence>
<gene>
    <name evidence="12" type="primary">ntrB</name>
    <name evidence="12" type="ORF">BES34_000180</name>
</gene>
<dbReference type="PROSITE" id="PS50928">
    <property type="entry name" value="ABC_TM1"/>
    <property type="match status" value="1"/>
</dbReference>
<feature type="transmembrane region" description="Helical" evidence="10">
    <location>
        <begin position="142"/>
        <end position="162"/>
    </location>
</feature>
<evidence type="ECO:0000256" key="9">
    <source>
        <dbReference type="ARBA" id="ARBA00023136"/>
    </source>
</evidence>
<evidence type="ECO:0000256" key="2">
    <source>
        <dbReference type="ARBA" id="ARBA00004651"/>
    </source>
</evidence>
<keyword evidence="8" id="KW-0406">Ion transport</keyword>
<dbReference type="PANTHER" id="PTHR30151">
    <property type="entry name" value="ALKANE SULFONATE ABC TRANSPORTER-RELATED, MEMBRANE SUBUNIT"/>
    <property type="match status" value="1"/>
</dbReference>
<keyword evidence="7 10" id="KW-1133">Transmembrane helix</keyword>
<sequence>MNTIEMKSVPVASSVLDSTVKINSNLEFGSSVDSDRAASRKNAILTILLPGFALLIFGILWQFYSRMQDVTLPGPIQTITDSKELILHPWFDNGANDKGIGWQLLSSLQRVAIGYSCASFVGVILGILIGKSNLAFKAVDPIFQVLRTIPPLGWLPISLAAFNKAGPSAVFVIFITSLWPIIINTSVGIMRIPKDYENISKVYQINGIRYFYKILLPAAAPYIFTGLRISIGMAWLAIVAAEMLTGGVGIGFFIWDSWNSSRLSDLLVALVFVGLVGLLLDRGMGFVGKFFGSKSEV</sequence>
<feature type="transmembrane region" description="Helical" evidence="10">
    <location>
        <begin position="112"/>
        <end position="130"/>
    </location>
</feature>
<protein>
    <submittedName>
        <fullName evidence="12">Nitrate ABC transporter, permease protein</fullName>
    </submittedName>
</protein>
<keyword evidence="6 10" id="KW-0812">Transmembrane</keyword>
<dbReference type="Proteomes" id="UP000094669">
    <property type="component" value="Unassembled WGS sequence"/>
</dbReference>
<keyword evidence="9 10" id="KW-0472">Membrane</keyword>
<accession>A0ABX4YN86</accession>
<feature type="transmembrane region" description="Helical" evidence="10">
    <location>
        <begin position="267"/>
        <end position="287"/>
    </location>
</feature>
<dbReference type="InterPro" id="IPR005889">
    <property type="entry name" value="NtrB"/>
</dbReference>
<comment type="similarity">
    <text evidence="10">Belongs to the binding-protein-dependent transport system permease family.</text>
</comment>
<feature type="domain" description="ABC transmembrane type-1" evidence="11">
    <location>
        <begin position="104"/>
        <end position="281"/>
    </location>
</feature>
<comment type="subcellular location">
    <subcellularLocation>
        <location evidence="1">Cell inner membrane</location>
    </subcellularLocation>
    <subcellularLocation>
        <location evidence="2 10">Cell membrane</location>
        <topology evidence="2 10">Multi-pass membrane protein</topology>
    </subcellularLocation>
</comment>
<organism evidence="12 13">
    <name type="scientific">Leptospira inadai serovar Lyme</name>
    <dbReference type="NCBI Taxonomy" id="293084"/>
    <lineage>
        <taxon>Bacteria</taxon>
        <taxon>Pseudomonadati</taxon>
        <taxon>Spirochaetota</taxon>
        <taxon>Spirochaetia</taxon>
        <taxon>Leptospirales</taxon>
        <taxon>Leptospiraceae</taxon>
        <taxon>Leptospira</taxon>
    </lineage>
</organism>
<dbReference type="CDD" id="cd06261">
    <property type="entry name" value="TM_PBP2"/>
    <property type="match status" value="1"/>
</dbReference>
<feature type="transmembrane region" description="Helical" evidence="10">
    <location>
        <begin position="210"/>
        <end position="227"/>
    </location>
</feature>
<evidence type="ECO:0000256" key="4">
    <source>
        <dbReference type="ARBA" id="ARBA00022475"/>
    </source>
</evidence>
<evidence type="ECO:0000259" key="11">
    <source>
        <dbReference type="PROSITE" id="PS50928"/>
    </source>
</evidence>
<evidence type="ECO:0000313" key="12">
    <source>
        <dbReference type="EMBL" id="PNV76748.1"/>
    </source>
</evidence>
<evidence type="ECO:0000256" key="1">
    <source>
        <dbReference type="ARBA" id="ARBA00004533"/>
    </source>
</evidence>
<feature type="transmembrane region" description="Helical" evidence="10">
    <location>
        <begin position="168"/>
        <end position="189"/>
    </location>
</feature>
<dbReference type="SUPFAM" id="SSF161098">
    <property type="entry name" value="MetI-like"/>
    <property type="match status" value="1"/>
</dbReference>
<keyword evidence="4" id="KW-1003">Cell membrane</keyword>
<evidence type="ECO:0000256" key="8">
    <source>
        <dbReference type="ARBA" id="ARBA00023065"/>
    </source>
</evidence>
<dbReference type="InterPro" id="IPR000515">
    <property type="entry name" value="MetI-like"/>
</dbReference>
<dbReference type="Gene3D" id="1.10.3720.10">
    <property type="entry name" value="MetI-like"/>
    <property type="match status" value="1"/>
</dbReference>
<evidence type="ECO:0000256" key="10">
    <source>
        <dbReference type="RuleBase" id="RU363032"/>
    </source>
</evidence>
<reference evidence="12" key="1">
    <citation type="submission" date="2018-01" db="EMBL/GenBank/DDBJ databases">
        <title>Genomic characterization of Leptospira inadai serogroup Lyme isolated from captured rat in Brazil and comparative analysis with human reference strain.</title>
        <authorList>
            <person name="Moreno L.Z."/>
            <person name="Loureiro A.P."/>
            <person name="Miraglia F."/>
            <person name="Kremer F.S."/>
            <person name="Eslabao M.R."/>
            <person name="Dellagostin O.A."/>
            <person name="Lilenbaum W."/>
            <person name="Moreno A.M."/>
        </authorList>
    </citation>
    <scope>NUCLEOTIDE SEQUENCE [LARGE SCALE GENOMIC DNA]</scope>
    <source>
        <strain evidence="12">M34/99</strain>
    </source>
</reference>
<dbReference type="NCBIfam" id="TIGR01183">
    <property type="entry name" value="ntrB"/>
    <property type="match status" value="1"/>
</dbReference>
<keyword evidence="13" id="KW-1185">Reference proteome</keyword>
<evidence type="ECO:0000313" key="13">
    <source>
        <dbReference type="Proteomes" id="UP000094669"/>
    </source>
</evidence>
<comment type="caution">
    <text evidence="12">The sequence shown here is derived from an EMBL/GenBank/DDBJ whole genome shotgun (WGS) entry which is preliminary data.</text>
</comment>
<dbReference type="PANTHER" id="PTHR30151:SF7">
    <property type="entry name" value="NITRATE IMPORT PERMEASE PROTEIN NRTB"/>
    <property type="match status" value="1"/>
</dbReference>
<name>A0ABX4YN86_9LEPT</name>
<keyword evidence="5" id="KW-0997">Cell inner membrane</keyword>
<feature type="transmembrane region" description="Helical" evidence="10">
    <location>
        <begin position="233"/>
        <end position="255"/>
    </location>
</feature>